<name>A0ABW3HTY9_9BACL</name>
<keyword evidence="2" id="KW-1185">Reference proteome</keyword>
<comment type="caution">
    <text evidence="1">The sequence shown here is derived from an EMBL/GenBank/DDBJ whole genome shotgun (WGS) entry which is preliminary data.</text>
</comment>
<evidence type="ECO:0000313" key="1">
    <source>
        <dbReference type="EMBL" id="MFD0960981.1"/>
    </source>
</evidence>
<gene>
    <name evidence="1" type="ORF">ACFQ2I_16450</name>
</gene>
<dbReference type="Proteomes" id="UP001596989">
    <property type="component" value="Unassembled WGS sequence"/>
</dbReference>
<protein>
    <submittedName>
        <fullName evidence="1">Uncharacterized protein</fullName>
    </submittedName>
</protein>
<reference evidence="2" key="1">
    <citation type="journal article" date="2019" name="Int. J. Syst. Evol. Microbiol.">
        <title>The Global Catalogue of Microorganisms (GCM) 10K type strain sequencing project: providing services to taxonomists for standard genome sequencing and annotation.</title>
        <authorList>
            <consortium name="The Broad Institute Genomics Platform"/>
            <consortium name="The Broad Institute Genome Sequencing Center for Infectious Disease"/>
            <person name="Wu L."/>
            <person name="Ma J."/>
        </authorList>
    </citation>
    <scope>NUCLEOTIDE SEQUENCE [LARGE SCALE GENOMIC DNA]</scope>
    <source>
        <strain evidence="2">CCUG 59129</strain>
    </source>
</reference>
<evidence type="ECO:0000313" key="2">
    <source>
        <dbReference type="Proteomes" id="UP001596989"/>
    </source>
</evidence>
<proteinExistence type="predicted"/>
<accession>A0ABW3HTY9</accession>
<organism evidence="1 2">
    <name type="scientific">Paenibacillus chungangensis</name>
    <dbReference type="NCBI Taxonomy" id="696535"/>
    <lineage>
        <taxon>Bacteria</taxon>
        <taxon>Bacillati</taxon>
        <taxon>Bacillota</taxon>
        <taxon>Bacilli</taxon>
        <taxon>Bacillales</taxon>
        <taxon>Paenibacillaceae</taxon>
        <taxon>Paenibacillus</taxon>
    </lineage>
</organism>
<sequence>MSPVYELLTNVTGNLNKPVTLTLKFDTSKVKDGQHAAIYYFNEAQQRWIEIGGKVNGDVITAEVYLLAKFAVLVIEIKP</sequence>
<dbReference type="EMBL" id="JBHTJZ010000027">
    <property type="protein sequence ID" value="MFD0960981.1"/>
    <property type="molecule type" value="Genomic_DNA"/>
</dbReference>
<dbReference type="RefSeq" id="WP_377566088.1">
    <property type="nucleotide sequence ID" value="NZ_JBHTJZ010000027.1"/>
</dbReference>